<keyword evidence="8 10" id="KW-1133">Transmembrane helix</keyword>
<evidence type="ECO:0000256" key="7">
    <source>
        <dbReference type="ARBA" id="ARBA00022927"/>
    </source>
</evidence>
<dbReference type="PRINTS" id="PR01374">
    <property type="entry name" value="TONBPROTEIN"/>
</dbReference>
<evidence type="ECO:0000256" key="10">
    <source>
        <dbReference type="RuleBase" id="RU362123"/>
    </source>
</evidence>
<keyword evidence="4 10" id="KW-1003">Cell membrane</keyword>
<dbReference type="SUPFAM" id="SSF74653">
    <property type="entry name" value="TolA/TonB C-terminal domain"/>
    <property type="match status" value="1"/>
</dbReference>
<name>A0ABR7QUL1_9GAMM</name>
<evidence type="ECO:0000313" key="14">
    <source>
        <dbReference type="Proteomes" id="UP000651208"/>
    </source>
</evidence>
<dbReference type="EMBL" id="JABURY010000005">
    <property type="protein sequence ID" value="MBC9129907.1"/>
    <property type="molecule type" value="Genomic_DNA"/>
</dbReference>
<comment type="subcellular location">
    <subcellularLocation>
        <location evidence="1 10">Cell inner membrane</location>
        <topology evidence="1 10">Single-pass membrane protein</topology>
        <orientation evidence="1 10">Periplasmic side</orientation>
    </subcellularLocation>
</comment>
<evidence type="ECO:0000256" key="1">
    <source>
        <dbReference type="ARBA" id="ARBA00004383"/>
    </source>
</evidence>
<evidence type="ECO:0000256" key="6">
    <source>
        <dbReference type="ARBA" id="ARBA00022692"/>
    </source>
</evidence>
<feature type="domain" description="TonB C-terminal" evidence="12">
    <location>
        <begin position="171"/>
        <end position="261"/>
    </location>
</feature>
<dbReference type="PROSITE" id="PS52015">
    <property type="entry name" value="TONB_CTD"/>
    <property type="match status" value="1"/>
</dbReference>
<keyword evidence="14" id="KW-1185">Reference proteome</keyword>
<dbReference type="Gene3D" id="3.30.2420.10">
    <property type="entry name" value="TonB"/>
    <property type="match status" value="1"/>
</dbReference>
<dbReference type="InterPro" id="IPR006260">
    <property type="entry name" value="TonB/TolA_C"/>
</dbReference>
<evidence type="ECO:0000259" key="12">
    <source>
        <dbReference type="PROSITE" id="PS52015"/>
    </source>
</evidence>
<evidence type="ECO:0000256" key="8">
    <source>
        <dbReference type="ARBA" id="ARBA00022989"/>
    </source>
</evidence>
<dbReference type="Pfam" id="PF03544">
    <property type="entry name" value="TonB_C"/>
    <property type="match status" value="1"/>
</dbReference>
<dbReference type="RefSeq" id="WP_187754367.1">
    <property type="nucleotide sequence ID" value="NZ_JABURY010000005.1"/>
</dbReference>
<evidence type="ECO:0000256" key="3">
    <source>
        <dbReference type="ARBA" id="ARBA00022448"/>
    </source>
</evidence>
<keyword evidence="3 10" id="KW-0813">Transport</keyword>
<keyword evidence="6 10" id="KW-0812">Transmembrane</keyword>
<evidence type="ECO:0000256" key="5">
    <source>
        <dbReference type="ARBA" id="ARBA00022519"/>
    </source>
</evidence>
<dbReference type="PANTHER" id="PTHR33446:SF14">
    <property type="entry name" value="PROTEIN TONB"/>
    <property type="match status" value="1"/>
</dbReference>
<evidence type="ECO:0000256" key="4">
    <source>
        <dbReference type="ARBA" id="ARBA00022475"/>
    </source>
</evidence>
<feature type="compositionally biased region" description="Low complexity" evidence="11">
    <location>
        <begin position="114"/>
        <end position="123"/>
    </location>
</feature>
<accession>A0ABR7QUL1</accession>
<feature type="compositionally biased region" description="Basic residues" evidence="11">
    <location>
        <begin position="127"/>
        <end position="141"/>
    </location>
</feature>
<comment type="function">
    <text evidence="10">Interacts with outer membrane receptor proteins that carry out high-affinity binding and energy dependent uptake into the periplasmic space of specific substrates. It could act to transduce energy from the cytoplasmic membrane to specific energy-requiring processes in the outer membrane, resulting in the release into the periplasm of ligands bound by these outer membrane proteins.</text>
</comment>
<evidence type="ECO:0000256" key="9">
    <source>
        <dbReference type="ARBA" id="ARBA00023136"/>
    </source>
</evidence>
<protein>
    <recommendedName>
        <fullName evidence="10">Protein TonB</fullName>
    </recommendedName>
</protein>
<comment type="caution">
    <text evidence="13">The sequence shown here is derived from an EMBL/GenBank/DDBJ whole genome shotgun (WGS) entry which is preliminary data.</text>
</comment>
<keyword evidence="9 10" id="KW-0472">Membrane</keyword>
<dbReference type="InterPro" id="IPR051045">
    <property type="entry name" value="TonB-dependent_transducer"/>
</dbReference>
<sequence>MERIYNPDKNKSNFAIVVIAAMILHLLIITLLVMGSLFSEKALSMDGDSAIKAMMIDLSVLAAPEQSLAENSPNVANQEDLPVVVEKPITTEEVAKDNDDIPDIVVEKKPEEPTLPTNEPTLVMKEKPKKPKKLHKKKHRQQSSQAHVKQEIITEKRADVATASAISDNNQFLDMPTAISRGYPEYPRRALDMRIDGHVIVLFDIDNHGRVDNIRITEAKPNNIFNRSVIQAMKRWKYPPRAKRDLKIKIIFNRNKSIKLED</sequence>
<comment type="similarity">
    <text evidence="2 10">Belongs to the TonB family.</text>
</comment>
<evidence type="ECO:0000256" key="11">
    <source>
        <dbReference type="SAM" id="MobiDB-lite"/>
    </source>
</evidence>
<dbReference type="Proteomes" id="UP000651208">
    <property type="component" value="Unassembled WGS sequence"/>
</dbReference>
<keyword evidence="5 10" id="KW-0997">Cell inner membrane</keyword>
<dbReference type="InterPro" id="IPR037682">
    <property type="entry name" value="TonB_C"/>
</dbReference>
<feature type="region of interest" description="Disordered" evidence="11">
    <location>
        <begin position="109"/>
        <end position="149"/>
    </location>
</feature>
<proteinExistence type="inferred from homology"/>
<evidence type="ECO:0000313" key="13">
    <source>
        <dbReference type="EMBL" id="MBC9129907.1"/>
    </source>
</evidence>
<organism evidence="13 14">
    <name type="scientific">Frischella japonica</name>
    <dbReference type="NCBI Taxonomy" id="2741544"/>
    <lineage>
        <taxon>Bacteria</taxon>
        <taxon>Pseudomonadati</taxon>
        <taxon>Pseudomonadota</taxon>
        <taxon>Gammaproteobacteria</taxon>
        <taxon>Orbales</taxon>
        <taxon>Orbaceae</taxon>
        <taxon>Frischella</taxon>
    </lineage>
</organism>
<feature type="transmembrane region" description="Helical" evidence="10">
    <location>
        <begin position="12"/>
        <end position="38"/>
    </location>
</feature>
<keyword evidence="10" id="KW-0735">Signal-anchor</keyword>
<gene>
    <name evidence="13" type="ORF">FcAc13_01130</name>
</gene>
<dbReference type="InterPro" id="IPR003538">
    <property type="entry name" value="TonB"/>
</dbReference>
<dbReference type="NCBIfam" id="TIGR01352">
    <property type="entry name" value="tonB_Cterm"/>
    <property type="match status" value="1"/>
</dbReference>
<keyword evidence="7 10" id="KW-0653">Protein transport</keyword>
<evidence type="ECO:0000256" key="2">
    <source>
        <dbReference type="ARBA" id="ARBA00006555"/>
    </source>
</evidence>
<reference evidence="13 14" key="1">
    <citation type="submission" date="2020-06" db="EMBL/GenBank/DDBJ databases">
        <title>Frischella cerana isolated from Apis cerana gut homogenate.</title>
        <authorList>
            <person name="Wolter L.A."/>
            <person name="Suenami S."/>
            <person name="Miyazaki R."/>
        </authorList>
    </citation>
    <scope>NUCLEOTIDE SEQUENCE [LARGE SCALE GENOMIC DNA]</scope>
    <source>
        <strain evidence="13 14">Ac13</strain>
    </source>
</reference>
<dbReference type="PANTHER" id="PTHR33446">
    <property type="entry name" value="PROTEIN TONB-RELATED"/>
    <property type="match status" value="1"/>
</dbReference>